<reference evidence="3" key="2">
    <citation type="journal article" date="2019" name="Mol. Plant Microbe Interact.">
        <title>Genome sequence resources for four phytopathogenic fungi from the Colletotrichum orbiculare species complex.</title>
        <authorList>
            <person name="Gan P."/>
            <person name="Tsushima A."/>
            <person name="Narusaka M."/>
            <person name="Narusaka Y."/>
            <person name="Takano Y."/>
            <person name="Kubo Y."/>
            <person name="Shirasu K."/>
        </authorList>
    </citation>
    <scope>GENOME REANNOTATION</scope>
    <source>
        <strain evidence="3">104-T / ATCC 96160 / CBS 514.97 / LARS 414 / MAFF 240422</strain>
    </source>
</reference>
<organism evidence="2 3">
    <name type="scientific">Colletotrichum orbiculare (strain 104-T / ATCC 96160 / CBS 514.97 / LARS 414 / MAFF 240422)</name>
    <name type="common">Cucumber anthracnose fungus</name>
    <name type="synonym">Colletotrichum lagenarium</name>
    <dbReference type="NCBI Taxonomy" id="1213857"/>
    <lineage>
        <taxon>Eukaryota</taxon>
        <taxon>Fungi</taxon>
        <taxon>Dikarya</taxon>
        <taxon>Ascomycota</taxon>
        <taxon>Pezizomycotina</taxon>
        <taxon>Sordariomycetes</taxon>
        <taxon>Hypocreomycetidae</taxon>
        <taxon>Glomerellales</taxon>
        <taxon>Glomerellaceae</taxon>
        <taxon>Colletotrichum</taxon>
        <taxon>Colletotrichum orbiculare species complex</taxon>
    </lineage>
</organism>
<feature type="compositionally biased region" description="Polar residues" evidence="1">
    <location>
        <begin position="58"/>
        <end position="68"/>
    </location>
</feature>
<dbReference type="EMBL" id="AMCV02000001">
    <property type="protein sequence ID" value="TDZ26484.1"/>
    <property type="molecule type" value="Genomic_DNA"/>
</dbReference>
<dbReference type="Proteomes" id="UP000014480">
    <property type="component" value="Unassembled WGS sequence"/>
</dbReference>
<gene>
    <name evidence="2" type="ORF">Cob_v000789</name>
</gene>
<accession>A0A484G968</accession>
<protein>
    <submittedName>
        <fullName evidence="2">Uncharacterized protein</fullName>
    </submittedName>
</protein>
<feature type="region of interest" description="Disordered" evidence="1">
    <location>
        <begin position="56"/>
        <end position="90"/>
    </location>
</feature>
<evidence type="ECO:0000313" key="3">
    <source>
        <dbReference type="Proteomes" id="UP000014480"/>
    </source>
</evidence>
<name>A0A484G968_COLOR</name>
<comment type="caution">
    <text evidence="2">The sequence shown here is derived from an EMBL/GenBank/DDBJ whole genome shotgun (WGS) entry which is preliminary data.</text>
</comment>
<reference evidence="3" key="1">
    <citation type="journal article" date="2013" name="New Phytol.">
        <title>Comparative genomic and transcriptomic analyses reveal the hemibiotrophic stage shift of Colletotrichum fungi.</title>
        <authorList>
            <person name="Gan P."/>
            <person name="Ikeda K."/>
            <person name="Irieda H."/>
            <person name="Narusaka M."/>
            <person name="O'Connell R.J."/>
            <person name="Narusaka Y."/>
            <person name="Takano Y."/>
            <person name="Kubo Y."/>
            <person name="Shirasu K."/>
        </authorList>
    </citation>
    <scope>NUCLEOTIDE SEQUENCE [LARGE SCALE GENOMIC DNA]</scope>
    <source>
        <strain evidence="3">104-T / ATCC 96160 / CBS 514.97 / LARS 414 / MAFF 240422</strain>
    </source>
</reference>
<sequence length="113" mass="12368">MITILAEALPLFNVVLRISKGSENRETCRRLTCFSTRSTLHGLDGMHSSARKGGCALQQKTRPVSSDGTLEKPNIVVPTRPSGALNPASADQTPVRINRCAWFERHLAALTRL</sequence>
<evidence type="ECO:0000313" key="2">
    <source>
        <dbReference type="EMBL" id="TDZ26484.1"/>
    </source>
</evidence>
<proteinExistence type="predicted"/>
<evidence type="ECO:0000256" key="1">
    <source>
        <dbReference type="SAM" id="MobiDB-lite"/>
    </source>
</evidence>
<keyword evidence="3" id="KW-1185">Reference proteome</keyword>
<dbReference type="AlphaFoldDB" id="A0A484G968"/>